<evidence type="ECO:0000256" key="3">
    <source>
        <dbReference type="ARBA" id="ARBA00023163"/>
    </source>
</evidence>
<dbReference type="EMBL" id="JBHSGK010000004">
    <property type="protein sequence ID" value="MFC4736160.1"/>
    <property type="molecule type" value="Genomic_DNA"/>
</dbReference>
<dbReference type="SUPFAM" id="SSF53822">
    <property type="entry name" value="Periplasmic binding protein-like I"/>
    <property type="match status" value="1"/>
</dbReference>
<evidence type="ECO:0000259" key="4">
    <source>
        <dbReference type="PROSITE" id="PS50932"/>
    </source>
</evidence>
<dbReference type="Gene3D" id="1.10.260.40">
    <property type="entry name" value="lambda repressor-like DNA-binding domains"/>
    <property type="match status" value="1"/>
</dbReference>
<evidence type="ECO:0000256" key="2">
    <source>
        <dbReference type="ARBA" id="ARBA00023125"/>
    </source>
</evidence>
<proteinExistence type="predicted"/>
<protein>
    <submittedName>
        <fullName evidence="5">LacI family DNA-binding transcriptional regulator</fullName>
    </submittedName>
</protein>
<dbReference type="PROSITE" id="PS00356">
    <property type="entry name" value="HTH_LACI_1"/>
    <property type="match status" value="1"/>
</dbReference>
<dbReference type="InterPro" id="IPR028082">
    <property type="entry name" value="Peripla_BP_I"/>
</dbReference>
<evidence type="ECO:0000313" key="5">
    <source>
        <dbReference type="EMBL" id="MFC4736160.1"/>
    </source>
</evidence>
<keyword evidence="3" id="KW-0804">Transcription</keyword>
<reference evidence="6" key="1">
    <citation type="journal article" date="2019" name="Int. J. Syst. Evol. Microbiol.">
        <title>The Global Catalogue of Microorganisms (GCM) 10K type strain sequencing project: providing services to taxonomists for standard genome sequencing and annotation.</title>
        <authorList>
            <consortium name="The Broad Institute Genomics Platform"/>
            <consortium name="The Broad Institute Genome Sequencing Center for Infectious Disease"/>
            <person name="Wu L."/>
            <person name="Ma J."/>
        </authorList>
    </citation>
    <scope>NUCLEOTIDE SEQUENCE [LARGE SCALE GENOMIC DNA]</scope>
    <source>
        <strain evidence="6">JCM 12165</strain>
    </source>
</reference>
<name>A0ABV9NUN7_9BACI</name>
<keyword evidence="6" id="KW-1185">Reference proteome</keyword>
<dbReference type="PROSITE" id="PS50932">
    <property type="entry name" value="HTH_LACI_2"/>
    <property type="match status" value="1"/>
</dbReference>
<dbReference type="SMART" id="SM00354">
    <property type="entry name" value="HTH_LACI"/>
    <property type="match status" value="1"/>
</dbReference>
<dbReference type="SUPFAM" id="SSF47413">
    <property type="entry name" value="lambda repressor-like DNA-binding domains"/>
    <property type="match status" value="1"/>
</dbReference>
<accession>A0ABV9NUN7</accession>
<dbReference type="CDD" id="cd06267">
    <property type="entry name" value="PBP1_LacI_sugar_binding-like"/>
    <property type="match status" value="1"/>
</dbReference>
<organism evidence="5 6">
    <name type="scientific">Bacillus daqingensis</name>
    <dbReference type="NCBI Taxonomy" id="872396"/>
    <lineage>
        <taxon>Bacteria</taxon>
        <taxon>Bacillati</taxon>
        <taxon>Bacillota</taxon>
        <taxon>Bacilli</taxon>
        <taxon>Bacillales</taxon>
        <taxon>Bacillaceae</taxon>
        <taxon>Bacillus</taxon>
    </lineage>
</organism>
<sequence length="344" mass="38356">MMKKRPTITDVARHAGVSKASVSYVLNDVKKVSQSTKERVLMSIEELGYEPDFTAVSLTRQRSQLIGIILPLVNQSIAHVMRENTYYNEMISAVEQRARESGFDVLLTGLSRPEHYRTWVHKRKLDGLLFFGLFPKEIYDEMRSIDVPAVLIDTYEEHTDRYPSVNIEDEKGAYLATCHLAELGHSRILFTGTNLHNPVEHYRYTGYERACKEAGIQPMNPVETPHSHSFLSGYEAAERVSATDATAVFCTSDIIAQGLIRALYERGIRVPDDLSVAGFDDIHSSRYSIPSLTTIRQQIQLKGDAAAGKLLEAMKGGSPEPEVLDVSLIIRESTAPPDIGSASQ</sequence>
<gene>
    <name evidence="5" type="ORF">ACFO4L_06115</name>
</gene>
<feature type="domain" description="HTH lacI-type" evidence="4">
    <location>
        <begin position="6"/>
        <end position="60"/>
    </location>
</feature>
<dbReference type="Proteomes" id="UP001595896">
    <property type="component" value="Unassembled WGS sequence"/>
</dbReference>
<dbReference type="CDD" id="cd01392">
    <property type="entry name" value="HTH_LacI"/>
    <property type="match status" value="1"/>
</dbReference>
<dbReference type="GO" id="GO:0003677">
    <property type="term" value="F:DNA binding"/>
    <property type="evidence" value="ECO:0007669"/>
    <property type="project" value="UniProtKB-KW"/>
</dbReference>
<evidence type="ECO:0000313" key="6">
    <source>
        <dbReference type="Proteomes" id="UP001595896"/>
    </source>
</evidence>
<keyword evidence="1" id="KW-0805">Transcription regulation</keyword>
<dbReference type="Pfam" id="PF13377">
    <property type="entry name" value="Peripla_BP_3"/>
    <property type="match status" value="1"/>
</dbReference>
<dbReference type="InterPro" id="IPR010982">
    <property type="entry name" value="Lambda_DNA-bd_dom_sf"/>
</dbReference>
<dbReference type="InterPro" id="IPR000843">
    <property type="entry name" value="HTH_LacI"/>
</dbReference>
<dbReference type="Gene3D" id="3.40.50.2300">
    <property type="match status" value="2"/>
</dbReference>
<dbReference type="PANTHER" id="PTHR30146:SF109">
    <property type="entry name" value="HTH-TYPE TRANSCRIPTIONAL REGULATOR GALS"/>
    <property type="match status" value="1"/>
</dbReference>
<comment type="caution">
    <text evidence="5">The sequence shown here is derived from an EMBL/GenBank/DDBJ whole genome shotgun (WGS) entry which is preliminary data.</text>
</comment>
<dbReference type="PANTHER" id="PTHR30146">
    <property type="entry name" value="LACI-RELATED TRANSCRIPTIONAL REPRESSOR"/>
    <property type="match status" value="1"/>
</dbReference>
<dbReference type="Pfam" id="PF00356">
    <property type="entry name" value="LacI"/>
    <property type="match status" value="1"/>
</dbReference>
<dbReference type="InterPro" id="IPR046335">
    <property type="entry name" value="LacI/GalR-like_sensor"/>
</dbReference>
<keyword evidence="2 5" id="KW-0238">DNA-binding</keyword>
<evidence type="ECO:0000256" key="1">
    <source>
        <dbReference type="ARBA" id="ARBA00023015"/>
    </source>
</evidence>